<evidence type="ECO:0000313" key="4">
    <source>
        <dbReference type="EMBL" id="AIR74889.1"/>
    </source>
</evidence>
<feature type="signal peptide" evidence="2">
    <location>
        <begin position="1"/>
        <end position="19"/>
    </location>
</feature>
<dbReference type="AlphaFoldDB" id="A0A089VKV7"/>
<reference evidence="4" key="1">
    <citation type="submission" date="2014-07" db="EMBL/GenBank/DDBJ databases">
        <title>Isolation, cloning and characterization of novel thrombin inhibitors from the Ixodidae tick, Haemaphysalis bispinosa.</title>
        <authorList>
            <person name="Brahma R.K."/>
            <person name="Doley R."/>
        </authorList>
    </citation>
    <scope>NUCLEOTIDE SEQUENCE</scope>
</reference>
<keyword evidence="2" id="KW-0732">Signal</keyword>
<evidence type="ECO:0000259" key="3">
    <source>
        <dbReference type="Pfam" id="PF11714"/>
    </source>
</evidence>
<accession>A0A089VKV7</accession>
<feature type="region of interest" description="Disordered" evidence="1">
    <location>
        <begin position="23"/>
        <end position="78"/>
    </location>
</feature>
<feature type="domain" description="Thrombin inhibitor Madanin" evidence="3">
    <location>
        <begin position="1"/>
        <end position="74"/>
    </location>
</feature>
<proteinExistence type="evidence at transcript level"/>
<evidence type="ECO:0000256" key="2">
    <source>
        <dbReference type="SAM" id="SignalP"/>
    </source>
</evidence>
<dbReference type="InterPro" id="IPR021716">
    <property type="entry name" value="Inhibitor_I53"/>
</dbReference>
<name>A0A089VKV7_9ACAR</name>
<evidence type="ECO:0000256" key="1">
    <source>
        <dbReference type="SAM" id="MobiDB-lite"/>
    </source>
</evidence>
<feature type="compositionally biased region" description="Acidic residues" evidence="1">
    <location>
        <begin position="48"/>
        <end position="57"/>
    </location>
</feature>
<dbReference type="Pfam" id="PF11714">
    <property type="entry name" value="Inhibitor_I53"/>
    <property type="match status" value="1"/>
</dbReference>
<feature type="chain" id="PRO_5001850785" evidence="2">
    <location>
        <begin position="20"/>
        <end position="78"/>
    </location>
</feature>
<organism evidence="4">
    <name type="scientific">Haemaphysalis bispinosa</name>
    <dbReference type="NCBI Taxonomy" id="1340770"/>
    <lineage>
        <taxon>Eukaryota</taxon>
        <taxon>Metazoa</taxon>
        <taxon>Ecdysozoa</taxon>
        <taxon>Arthropoda</taxon>
        <taxon>Chelicerata</taxon>
        <taxon>Arachnida</taxon>
        <taxon>Acari</taxon>
        <taxon>Parasitiformes</taxon>
        <taxon>Ixodida</taxon>
        <taxon>Ixodoidea</taxon>
        <taxon>Ixodidae</taxon>
        <taxon>Haemaphysalinae</taxon>
        <taxon>Haemaphysalis</taxon>
    </lineage>
</organism>
<sequence>MKHFAIFILAVVASAVVMAYPERDSAKEGNKGQKRARLVNVQERSGETDYDEYEENENTPTPDPSAPTARPRLGRKNA</sequence>
<dbReference type="EMBL" id="KM086726">
    <property type="protein sequence ID" value="AIR74889.1"/>
    <property type="molecule type" value="mRNA"/>
</dbReference>
<protein>
    <submittedName>
        <fullName evidence="4">Haemathrin 1</fullName>
    </submittedName>
</protein>